<accession>A0ABN7T7F7</accession>
<organism evidence="6 7">
    <name type="scientific">Oikopleura dioica</name>
    <name type="common">Tunicate</name>
    <dbReference type="NCBI Taxonomy" id="34765"/>
    <lineage>
        <taxon>Eukaryota</taxon>
        <taxon>Metazoa</taxon>
        <taxon>Chordata</taxon>
        <taxon>Tunicata</taxon>
        <taxon>Appendicularia</taxon>
        <taxon>Copelata</taxon>
        <taxon>Oikopleuridae</taxon>
        <taxon>Oikopleura</taxon>
    </lineage>
</organism>
<feature type="region of interest" description="Disordered" evidence="4">
    <location>
        <begin position="590"/>
        <end position="629"/>
    </location>
</feature>
<evidence type="ECO:0000256" key="1">
    <source>
        <dbReference type="ARBA" id="ARBA00022741"/>
    </source>
</evidence>
<feature type="region of interest" description="Disordered" evidence="4">
    <location>
        <begin position="643"/>
        <end position="748"/>
    </location>
</feature>
<feature type="region of interest" description="Disordered" evidence="4">
    <location>
        <begin position="868"/>
        <end position="977"/>
    </location>
</feature>
<feature type="compositionally biased region" description="Basic and acidic residues" evidence="4">
    <location>
        <begin position="590"/>
        <end position="599"/>
    </location>
</feature>
<dbReference type="Pfam" id="PF00004">
    <property type="entry name" value="AAA"/>
    <property type="match status" value="1"/>
</dbReference>
<dbReference type="PANTHER" id="PTHR23073">
    <property type="entry name" value="26S PROTEASOME REGULATORY SUBUNIT"/>
    <property type="match status" value="1"/>
</dbReference>
<keyword evidence="3" id="KW-0802">TPR repeat</keyword>
<name>A0ABN7T7F7_OIKDI</name>
<evidence type="ECO:0000256" key="2">
    <source>
        <dbReference type="ARBA" id="ARBA00022840"/>
    </source>
</evidence>
<dbReference type="InterPro" id="IPR003960">
    <property type="entry name" value="ATPase_AAA_CS"/>
</dbReference>
<dbReference type="SUPFAM" id="SSF48452">
    <property type="entry name" value="TPR-like"/>
    <property type="match status" value="1"/>
</dbReference>
<feature type="domain" description="SAP" evidence="5">
    <location>
        <begin position="142"/>
        <end position="176"/>
    </location>
</feature>
<feature type="compositionally biased region" description="Acidic residues" evidence="4">
    <location>
        <begin position="696"/>
        <end position="709"/>
    </location>
</feature>
<feature type="repeat" description="TPR" evidence="3">
    <location>
        <begin position="472"/>
        <end position="505"/>
    </location>
</feature>
<keyword evidence="7" id="KW-1185">Reference proteome</keyword>
<dbReference type="InterPro" id="IPR050221">
    <property type="entry name" value="26S_Proteasome_ATPase"/>
</dbReference>
<feature type="compositionally biased region" description="Basic residues" evidence="4">
    <location>
        <begin position="930"/>
        <end position="941"/>
    </location>
</feature>
<dbReference type="SMART" id="SM00513">
    <property type="entry name" value="SAP"/>
    <property type="match status" value="1"/>
</dbReference>
<feature type="compositionally biased region" description="Polar residues" evidence="4">
    <location>
        <begin position="713"/>
        <end position="723"/>
    </location>
</feature>
<protein>
    <submittedName>
        <fullName evidence="6">Oidioi.mRNA.OKI2018_I69.chr2.g5610.t1.cds</fullName>
    </submittedName>
</protein>
<evidence type="ECO:0000313" key="7">
    <source>
        <dbReference type="Proteomes" id="UP001158576"/>
    </source>
</evidence>
<dbReference type="Proteomes" id="UP001158576">
    <property type="component" value="Chromosome 2"/>
</dbReference>
<keyword evidence="1" id="KW-0547">Nucleotide-binding</keyword>
<feature type="compositionally biased region" description="Low complexity" evidence="4">
    <location>
        <begin position="919"/>
        <end position="929"/>
    </location>
</feature>
<dbReference type="InterPro" id="IPR011990">
    <property type="entry name" value="TPR-like_helical_dom_sf"/>
</dbReference>
<dbReference type="Gene3D" id="1.25.40.10">
    <property type="entry name" value="Tetratricopeptide repeat domain"/>
    <property type="match status" value="1"/>
</dbReference>
<evidence type="ECO:0000259" key="5">
    <source>
        <dbReference type="PROSITE" id="PS50800"/>
    </source>
</evidence>
<dbReference type="InterPro" id="IPR003034">
    <property type="entry name" value="SAP_dom"/>
</dbReference>
<evidence type="ECO:0000256" key="4">
    <source>
        <dbReference type="SAM" id="MobiDB-lite"/>
    </source>
</evidence>
<evidence type="ECO:0000256" key="3">
    <source>
        <dbReference type="PROSITE-ProRule" id="PRU00339"/>
    </source>
</evidence>
<feature type="compositionally biased region" description="Basic residues" evidence="4">
    <location>
        <begin position="645"/>
        <end position="654"/>
    </location>
</feature>
<dbReference type="Gene3D" id="3.40.50.300">
    <property type="entry name" value="P-loop containing nucleotide triphosphate hydrolases"/>
    <property type="match status" value="1"/>
</dbReference>
<dbReference type="PROSITE" id="PS00674">
    <property type="entry name" value="AAA"/>
    <property type="match status" value="1"/>
</dbReference>
<gene>
    <name evidence="6" type="ORF">OKIOD_LOCUS14375</name>
</gene>
<dbReference type="SUPFAM" id="SSF52540">
    <property type="entry name" value="P-loop containing nucleoside triphosphate hydrolases"/>
    <property type="match status" value="1"/>
</dbReference>
<evidence type="ECO:0000313" key="6">
    <source>
        <dbReference type="EMBL" id="CAG5111289.1"/>
    </source>
</evidence>
<dbReference type="PROSITE" id="PS50800">
    <property type="entry name" value="SAP"/>
    <property type="match status" value="1"/>
</dbReference>
<dbReference type="InterPro" id="IPR019734">
    <property type="entry name" value="TPR_rpt"/>
</dbReference>
<dbReference type="InterPro" id="IPR003959">
    <property type="entry name" value="ATPase_AAA_core"/>
</dbReference>
<reference evidence="6 7" key="1">
    <citation type="submission" date="2021-04" db="EMBL/GenBank/DDBJ databases">
        <authorList>
            <person name="Bliznina A."/>
        </authorList>
    </citation>
    <scope>NUCLEOTIDE SEQUENCE [LARGE SCALE GENOMIC DNA]</scope>
</reference>
<keyword evidence="2" id="KW-0067">ATP-binding</keyword>
<feature type="compositionally biased region" description="Polar residues" evidence="4">
    <location>
        <begin position="881"/>
        <end position="913"/>
    </location>
</feature>
<dbReference type="EMBL" id="OU015567">
    <property type="protein sequence ID" value="CAG5111289.1"/>
    <property type="molecule type" value="Genomic_DNA"/>
</dbReference>
<sequence length="977" mass="111501">MFNYARDNQPCIIFMDEIDAIGSRHLSEEISADCGIQSTLMELLNQMDDFDTLGKVKMIMATNRPDTLDPALLRPGCLDKKIEIPLLNEQARLDILKIHSRPLATHGGIDFEAVAKHSDTFNGADLRNICTEADSFVMVKLLADLKVGEIRKELASVQESTRGKKAELLQRLSDFLTSNDFNPDTYDFATHSLMPVSDGEGELHIVENEQESSATDAEDHEVQEIHDGTLRVTVFESKDEADSQCDNLQNGVKFVHKPHRSFLRLMQSKGVPKRGKDWRSWETSAIGVILQPIFGLDGFGDYDFAVVEEIKKTRTGLEFRHCIERLDLFYSLNITPDENGAVLGDEYIHTIDKLLCAEKKRFCLPQRHELTSFIYTPKSKWKRKEKKQVKLHISPDNYPILEWKHFQSIAECFITKKHRYYKLYMKERSKMTNGVFRKHIRQSASDFHARYGDITARSHLVQIDHIDDFENATRIAQEGAIAEGDGDISLAIEKYAEAIALDPTNKVYFGYRSDALLQQEQFPEALSDAVKAIELEPTWPKGYALKGQILMATKKFEEAKVEFGMMKKFDESPDEAIEWLNICQQEEEKECAHRERTEESVNQATLERKQKEQEIASAEDEQPALEVKRNEYREKTGVVLEKVSKKPVRRRKRLLSSDEEDAAASSSDEKKKKQRDSDEETPVLSPFNPKHNNTEVTEDDSSSDDDSNAEADVQQQAMLSSISGEEAGPPKPQKDTLVSSNDGASTDIAAPTPVVAALDDQKIAEMRAKIWESNEKLKLLGARIQKFDNKSVNRMRFRSMIDFLRLAYDQMSKKLHHLVETAGKEGLAPLEMEVASLGKSLEQLSSDIFDEEMHWHNQQHELDRINQEKRQPHQPAIATPHQHSQLSNMPSQHFQPPPQMSFNQRFTPQNNFGPPQQIPPHHQIPPHQQIRPHHQIPHHRQFMQPLGNSQMNLPRRGPVAKNGCKPAQSTKRKRTKN</sequence>
<dbReference type="Gene3D" id="1.10.8.60">
    <property type="match status" value="1"/>
</dbReference>
<dbReference type="InterPro" id="IPR027417">
    <property type="entry name" value="P-loop_NTPase"/>
</dbReference>
<dbReference type="PROSITE" id="PS50005">
    <property type="entry name" value="TPR"/>
    <property type="match status" value="1"/>
</dbReference>
<proteinExistence type="predicted"/>